<dbReference type="EMBL" id="JAACYS010000048">
    <property type="protein sequence ID" value="NCU18153.1"/>
    <property type="molecule type" value="Genomic_DNA"/>
</dbReference>
<name>A0ABX0A3Y8_9BACI</name>
<feature type="region of interest" description="Disordered" evidence="1">
    <location>
        <begin position="1"/>
        <end position="32"/>
    </location>
</feature>
<dbReference type="Proteomes" id="UP000743899">
    <property type="component" value="Unassembled WGS sequence"/>
</dbReference>
<evidence type="ECO:0000313" key="3">
    <source>
        <dbReference type="Proteomes" id="UP000743899"/>
    </source>
</evidence>
<gene>
    <name evidence="2" type="ORF">GW534_10540</name>
</gene>
<comment type="caution">
    <text evidence="2">The sequence shown here is derived from an EMBL/GenBank/DDBJ whole genome shotgun (WGS) entry which is preliminary data.</text>
</comment>
<evidence type="ECO:0000313" key="2">
    <source>
        <dbReference type="EMBL" id="NCU18153.1"/>
    </source>
</evidence>
<organism evidence="2 3">
    <name type="scientific">Pallidibacillus pasinlerensis</name>
    <dbReference type="NCBI Taxonomy" id="2703818"/>
    <lineage>
        <taxon>Bacteria</taxon>
        <taxon>Bacillati</taxon>
        <taxon>Bacillota</taxon>
        <taxon>Bacilli</taxon>
        <taxon>Bacillales</taxon>
        <taxon>Bacillaceae</taxon>
        <taxon>Pallidibacillus</taxon>
    </lineage>
</organism>
<protein>
    <recommendedName>
        <fullName evidence="4">YfhD family protein</fullName>
    </recommendedName>
</protein>
<proteinExistence type="predicted"/>
<dbReference type="RefSeq" id="WP_161920984.1">
    <property type="nucleotide sequence ID" value="NZ_JAACYS010000048.1"/>
</dbReference>
<evidence type="ECO:0000256" key="1">
    <source>
        <dbReference type="SAM" id="MobiDB-lite"/>
    </source>
</evidence>
<accession>A0ABX0A3Y8</accession>
<keyword evidence="3" id="KW-1185">Reference proteome</keyword>
<reference evidence="2 3" key="1">
    <citation type="submission" date="2020-01" db="EMBL/GenBank/DDBJ databases">
        <title>A novel Bacillus sp. from Pasinler.</title>
        <authorList>
            <person name="Adiguzel A."/>
            <person name="Ay H."/>
            <person name="Baltaci M.O."/>
        </authorList>
    </citation>
    <scope>NUCLEOTIDE SEQUENCE [LARGE SCALE GENOMIC DNA]</scope>
    <source>
        <strain evidence="2 3">P1</strain>
    </source>
</reference>
<sequence>MSEKNAAETNLEIQSRLERKAPKVSKENMSKEDANIALNEEFYRENRQDNENIAPTIAASPNTFVIDLDEEVED</sequence>
<feature type="compositionally biased region" description="Basic and acidic residues" evidence="1">
    <location>
        <begin position="15"/>
        <end position="32"/>
    </location>
</feature>
<evidence type="ECO:0008006" key="4">
    <source>
        <dbReference type="Google" id="ProtNLM"/>
    </source>
</evidence>